<organism evidence="7">
    <name type="scientific">Lotharella globosa</name>
    <dbReference type="NCBI Taxonomy" id="91324"/>
    <lineage>
        <taxon>Eukaryota</taxon>
        <taxon>Sar</taxon>
        <taxon>Rhizaria</taxon>
        <taxon>Cercozoa</taxon>
        <taxon>Chlorarachniophyceae</taxon>
        <taxon>Lotharella</taxon>
    </lineage>
</organism>
<dbReference type="GO" id="GO:0016787">
    <property type="term" value="F:hydrolase activity"/>
    <property type="evidence" value="ECO:0007669"/>
    <property type="project" value="InterPro"/>
</dbReference>
<accession>A0A7S3Z237</accession>
<dbReference type="InterPro" id="IPR006186">
    <property type="entry name" value="Ser/Thr-sp_prot-phosphatase"/>
</dbReference>
<dbReference type="InterPro" id="IPR051134">
    <property type="entry name" value="PPP_phosphatase"/>
</dbReference>
<dbReference type="PANTHER" id="PTHR45668:SF5">
    <property type="entry name" value="SERINE_THREONINE-PROTEIN PHOSPHATASE 5"/>
    <property type="match status" value="1"/>
</dbReference>
<proteinExistence type="predicted"/>
<dbReference type="SUPFAM" id="SSF47473">
    <property type="entry name" value="EF-hand"/>
    <property type="match status" value="1"/>
</dbReference>
<dbReference type="Pfam" id="PF13202">
    <property type="entry name" value="EF-hand_5"/>
    <property type="match status" value="1"/>
</dbReference>
<dbReference type="Gene3D" id="1.10.238.10">
    <property type="entry name" value="EF-hand"/>
    <property type="match status" value="1"/>
</dbReference>
<dbReference type="AlphaFoldDB" id="A0A7S3Z237"/>
<dbReference type="PRINTS" id="PR00114">
    <property type="entry name" value="STPHPHTASE"/>
</dbReference>
<sequence>MEDLLWSDPMDVDEETGIEFKGRGKNDQRNDAGCLFGCDVVDRFFADNGRLNLIVRSHECVDAGYEWFFDSKLVTVFSASRYRGKDDNLGAVMLVTRGDDASVKGVGNGGVTLHGGLRYRFIQYEAKKKERAKEFSLRLASLENQVLTLMVRHISHRRLSLIHHFDNVSKATGTITRRQWKFGLNKIIGVDVPFLSFQDALGLPMYGVDGTFRGPIDYMSFLSRFAPLYRHLRAEVDVDNDVDDDVDNDVDNDVAKKSPKEEQEDEGKVKKANELLGQLAQVADRSGIRNVETLFRYFDYDGDGALSVEEFKVGLLSLTKVYPDLKFTSKEVDAVAATLGNANGQISYREFFQNITVADNAYGRLVSLDNKAESLRADLDRLPNLQLRKKISDELDATERKRDSMNVRRMVKRHSIGLLAPPALVKAKSVPVKFDRKMNRKLGLQE</sequence>
<dbReference type="CDD" id="cd00144">
    <property type="entry name" value="MPP_PPP_family"/>
    <property type="match status" value="1"/>
</dbReference>
<name>A0A7S3Z237_9EUKA</name>
<reference evidence="7" key="1">
    <citation type="submission" date="2021-01" db="EMBL/GenBank/DDBJ databases">
        <authorList>
            <person name="Corre E."/>
            <person name="Pelletier E."/>
            <person name="Niang G."/>
            <person name="Scheremetjew M."/>
            <person name="Finn R."/>
            <person name="Kale V."/>
            <person name="Holt S."/>
            <person name="Cochrane G."/>
            <person name="Meng A."/>
            <person name="Brown T."/>
            <person name="Cohen L."/>
        </authorList>
    </citation>
    <scope>NUCLEOTIDE SEQUENCE</scope>
    <source>
        <strain evidence="7">CCCM811</strain>
    </source>
</reference>
<dbReference type="InterPro" id="IPR018247">
    <property type="entry name" value="EF_Hand_1_Ca_BS"/>
</dbReference>
<dbReference type="SUPFAM" id="SSF56300">
    <property type="entry name" value="Metallo-dependent phosphatases"/>
    <property type="match status" value="1"/>
</dbReference>
<dbReference type="PANTHER" id="PTHR45668">
    <property type="entry name" value="SERINE/THREONINE-PROTEIN PHOSPHATASE 5-RELATED"/>
    <property type="match status" value="1"/>
</dbReference>
<feature type="compositionally biased region" description="Basic and acidic residues" evidence="5">
    <location>
        <begin position="253"/>
        <end position="269"/>
    </location>
</feature>
<evidence type="ECO:0000256" key="4">
    <source>
        <dbReference type="ARBA" id="ARBA00023211"/>
    </source>
</evidence>
<keyword evidence="2" id="KW-0479">Metal-binding</keyword>
<feature type="region of interest" description="Disordered" evidence="5">
    <location>
        <begin position="243"/>
        <end position="269"/>
    </location>
</feature>
<dbReference type="PROSITE" id="PS50222">
    <property type="entry name" value="EF_HAND_2"/>
    <property type="match status" value="1"/>
</dbReference>
<gene>
    <name evidence="7" type="ORF">LGLO00237_LOCUS20874</name>
</gene>
<feature type="domain" description="EF-hand" evidence="6">
    <location>
        <begin position="286"/>
        <end position="321"/>
    </location>
</feature>
<evidence type="ECO:0000259" key="6">
    <source>
        <dbReference type="PROSITE" id="PS50222"/>
    </source>
</evidence>
<evidence type="ECO:0000256" key="1">
    <source>
        <dbReference type="ARBA" id="ARBA00001936"/>
    </source>
</evidence>
<keyword evidence="3" id="KW-0106">Calcium</keyword>
<keyword evidence="4" id="KW-0464">Manganese</keyword>
<dbReference type="Gene3D" id="3.60.21.10">
    <property type="match status" value="1"/>
</dbReference>
<dbReference type="InterPro" id="IPR002048">
    <property type="entry name" value="EF_hand_dom"/>
</dbReference>
<comment type="cofactor">
    <cofactor evidence="1">
        <name>Mn(2+)</name>
        <dbReference type="ChEBI" id="CHEBI:29035"/>
    </cofactor>
</comment>
<evidence type="ECO:0000256" key="2">
    <source>
        <dbReference type="ARBA" id="ARBA00022723"/>
    </source>
</evidence>
<dbReference type="InterPro" id="IPR029052">
    <property type="entry name" value="Metallo-depent_PP-like"/>
</dbReference>
<dbReference type="InterPro" id="IPR011992">
    <property type="entry name" value="EF-hand-dom_pair"/>
</dbReference>
<dbReference type="EMBL" id="HBIV01029213">
    <property type="protein sequence ID" value="CAE0669247.1"/>
    <property type="molecule type" value="Transcribed_RNA"/>
</dbReference>
<protein>
    <recommendedName>
        <fullName evidence="6">EF-hand domain-containing protein</fullName>
    </recommendedName>
</protein>
<dbReference type="GO" id="GO:0005509">
    <property type="term" value="F:calcium ion binding"/>
    <property type="evidence" value="ECO:0007669"/>
    <property type="project" value="InterPro"/>
</dbReference>
<evidence type="ECO:0000256" key="3">
    <source>
        <dbReference type="ARBA" id="ARBA00022837"/>
    </source>
</evidence>
<dbReference type="PROSITE" id="PS00018">
    <property type="entry name" value="EF_HAND_1"/>
    <property type="match status" value="1"/>
</dbReference>
<evidence type="ECO:0000256" key="5">
    <source>
        <dbReference type="SAM" id="MobiDB-lite"/>
    </source>
</evidence>
<evidence type="ECO:0000313" key="7">
    <source>
        <dbReference type="EMBL" id="CAE0669247.1"/>
    </source>
</evidence>
<feature type="compositionally biased region" description="Acidic residues" evidence="5">
    <location>
        <begin position="243"/>
        <end position="252"/>
    </location>
</feature>